<evidence type="ECO:0000313" key="3">
    <source>
        <dbReference type="Proteomes" id="UP000234681"/>
    </source>
</evidence>
<dbReference type="EMBL" id="CH474051">
    <property type="protein sequence ID" value="EDL87794.1"/>
    <property type="molecule type" value="Genomic_DNA"/>
</dbReference>
<reference evidence="2" key="2">
    <citation type="submission" date="2005-07" db="EMBL/GenBank/DDBJ databases">
        <authorList>
            <person name="Mural R.J."/>
            <person name="Li P.W."/>
            <person name="Adams M.D."/>
            <person name="Amanatides P.G."/>
            <person name="Baden-Tillson H."/>
            <person name="Barnstead M."/>
            <person name="Chin S.H."/>
            <person name="Dew I."/>
            <person name="Evans C.A."/>
            <person name="Ferriera S."/>
            <person name="Flanigan M."/>
            <person name="Fosler C."/>
            <person name="Glodek A."/>
            <person name="Gu Z."/>
            <person name="Holt R.A."/>
            <person name="Jennings D."/>
            <person name="Kraft C.L."/>
            <person name="Lu F."/>
            <person name="Nguyen T."/>
            <person name="Nusskern D.R."/>
            <person name="Pfannkoch C.M."/>
            <person name="Sitter C."/>
            <person name="Sutton G.G."/>
            <person name="Venter J.C."/>
            <person name="Wang Z."/>
            <person name="Woodage T."/>
            <person name="Zheng X.H."/>
            <person name="Zhong F."/>
        </authorList>
    </citation>
    <scope>NUCLEOTIDE SEQUENCE</scope>
    <source>
        <strain evidence="2">BN</strain>
        <strain evidence="3">BN, Sprague-Dawley</strain>
    </source>
</reference>
<name>A6KIE0_RAT</name>
<evidence type="ECO:0000313" key="2">
    <source>
        <dbReference type="EMBL" id="EDL87795.1"/>
    </source>
</evidence>
<reference evidence="3" key="3">
    <citation type="submission" date="2005-09" db="EMBL/GenBank/DDBJ databases">
        <authorList>
            <person name="Mural R.J."/>
            <person name="Li P.W."/>
            <person name="Adams M.D."/>
            <person name="Amanatides P.G."/>
            <person name="Baden-Tillson H."/>
            <person name="Barnstead M."/>
            <person name="Chin S.H."/>
            <person name="Dew I."/>
            <person name="Evans C.A."/>
            <person name="Ferriera S."/>
            <person name="Flanigan M."/>
            <person name="Fosler C."/>
            <person name="Glodek A."/>
            <person name="Gu Z."/>
            <person name="Holt R.A."/>
            <person name="Jennings D."/>
            <person name="Kraft C.L."/>
            <person name="Lu F."/>
            <person name="Nguyen T."/>
            <person name="Nusskern D.R."/>
            <person name="Pfannkoch C.M."/>
            <person name="Sitter C."/>
            <person name="Sutton G.G."/>
            <person name="Venter J.C."/>
            <person name="Wang Z."/>
            <person name="Woodage T."/>
            <person name="Zheng X.H."/>
            <person name="Zhong F."/>
        </authorList>
    </citation>
    <scope>NUCLEOTIDE SEQUENCE [LARGE SCALE GENOMIC DNA]</scope>
    <source>
        <strain evidence="1">BN</strain>
        <strain evidence="3">BN, Sprague-Dawley</strain>
    </source>
</reference>
<gene>
    <name evidence="2" type="ORF">rCG_19988</name>
</gene>
<accession>A6KIE0</accession>
<dbReference type="AlphaFoldDB" id="A6KIE0"/>
<sequence>MCKGADNVQSELILLIWAPPRQGTECLTPMEMIKLLWIRLKEMAKSSSSPSTNVDN</sequence>
<dbReference type="Proteomes" id="UP000234681">
    <property type="component" value="Chromosome 20"/>
</dbReference>
<dbReference type="EMBL" id="CH474051">
    <property type="protein sequence ID" value="EDL87795.1"/>
    <property type="molecule type" value="Genomic_DNA"/>
</dbReference>
<proteinExistence type="predicted"/>
<organism evidence="2 3">
    <name type="scientific">Rattus norvegicus</name>
    <name type="common">Rat</name>
    <dbReference type="NCBI Taxonomy" id="10116"/>
    <lineage>
        <taxon>Eukaryota</taxon>
        <taxon>Metazoa</taxon>
        <taxon>Chordata</taxon>
        <taxon>Craniata</taxon>
        <taxon>Vertebrata</taxon>
        <taxon>Euteleostomi</taxon>
        <taxon>Mammalia</taxon>
        <taxon>Eutheria</taxon>
        <taxon>Euarchontoglires</taxon>
        <taxon>Glires</taxon>
        <taxon>Rodentia</taxon>
        <taxon>Myomorpha</taxon>
        <taxon>Muroidea</taxon>
        <taxon>Muridae</taxon>
        <taxon>Murinae</taxon>
        <taxon>Rattus</taxon>
    </lineage>
</organism>
<evidence type="ECO:0000313" key="1">
    <source>
        <dbReference type="EMBL" id="EDL87794.1"/>
    </source>
</evidence>
<protein>
    <submittedName>
        <fullName evidence="2">RCG19988, isoform CRA_a</fullName>
    </submittedName>
</protein>
<reference evidence="2" key="1">
    <citation type="journal article" date="2005" name="Genome Res.">
        <title>Gene and alternative splicing annotation with AIR.</title>
        <authorList>
            <person name="Florea L."/>
            <person name="Di Francesco V."/>
            <person name="Miller J."/>
            <person name="Turner R."/>
            <person name="Yao A."/>
            <person name="Harris M."/>
            <person name="Walenz B."/>
            <person name="Mobarry C."/>
            <person name="Merkulov G.V."/>
            <person name="Charlab R."/>
            <person name="Dew I."/>
            <person name="Deng Z."/>
            <person name="Istrail S."/>
            <person name="Li P."/>
            <person name="Sutton G."/>
        </authorList>
    </citation>
    <scope>NUCLEOTIDE SEQUENCE</scope>
    <source>
        <strain evidence="2">BN</strain>
    </source>
</reference>